<proteinExistence type="predicted"/>
<sequence length="128" mass="14451">MKKTLLLITIILAFTACKKDKKVNPTVFGTWELRHIGGGWGIDEHYSAGNGNKYVFKADSTYIKYKDNQIESSGRYSISVSPNQSDYDYGTIKFPDINYTDAFQFKPGTIIIGTSIADGPTYEYTRIR</sequence>
<comment type="caution">
    <text evidence="1">The sequence shown here is derived from an EMBL/GenBank/DDBJ whole genome shotgun (WGS) entry which is preliminary data.</text>
</comment>
<dbReference type="Proteomes" id="UP000613193">
    <property type="component" value="Unassembled WGS sequence"/>
</dbReference>
<evidence type="ECO:0008006" key="3">
    <source>
        <dbReference type="Google" id="ProtNLM"/>
    </source>
</evidence>
<dbReference type="AlphaFoldDB" id="A0A934PNQ4"/>
<protein>
    <recommendedName>
        <fullName evidence="3">Lipocalin-like domain-containing protein</fullName>
    </recommendedName>
</protein>
<accession>A0A934PNQ4</accession>
<gene>
    <name evidence="1" type="ORF">I5M19_01310</name>
</gene>
<organism evidence="1 2">
    <name type="scientific">Mucilaginibacter segetis</name>
    <dbReference type="NCBI Taxonomy" id="2793071"/>
    <lineage>
        <taxon>Bacteria</taxon>
        <taxon>Pseudomonadati</taxon>
        <taxon>Bacteroidota</taxon>
        <taxon>Sphingobacteriia</taxon>
        <taxon>Sphingobacteriales</taxon>
        <taxon>Sphingobacteriaceae</taxon>
        <taxon>Mucilaginibacter</taxon>
    </lineage>
</organism>
<reference evidence="1" key="1">
    <citation type="submission" date="2020-12" db="EMBL/GenBank/DDBJ databases">
        <title>Bacterial novel species Mucilaginibacter sp. SD-g isolated from soil.</title>
        <authorList>
            <person name="Jung H.-Y."/>
        </authorList>
    </citation>
    <scope>NUCLEOTIDE SEQUENCE</scope>
    <source>
        <strain evidence="1">SD-g</strain>
    </source>
</reference>
<name>A0A934PNQ4_9SPHI</name>
<dbReference type="PROSITE" id="PS51257">
    <property type="entry name" value="PROKAR_LIPOPROTEIN"/>
    <property type="match status" value="1"/>
</dbReference>
<keyword evidence="2" id="KW-1185">Reference proteome</keyword>
<dbReference type="RefSeq" id="WP_200063258.1">
    <property type="nucleotide sequence ID" value="NZ_JAEHFW010000001.1"/>
</dbReference>
<dbReference type="EMBL" id="JAEHFW010000001">
    <property type="protein sequence ID" value="MBK0377928.1"/>
    <property type="molecule type" value="Genomic_DNA"/>
</dbReference>
<evidence type="ECO:0000313" key="2">
    <source>
        <dbReference type="Proteomes" id="UP000613193"/>
    </source>
</evidence>
<evidence type="ECO:0000313" key="1">
    <source>
        <dbReference type="EMBL" id="MBK0377928.1"/>
    </source>
</evidence>